<evidence type="ECO:0000313" key="2">
    <source>
        <dbReference type="Proteomes" id="UP000267606"/>
    </source>
</evidence>
<name>A0A183HZ17_9BILA</name>
<dbReference type="WBParaSite" id="OFLC_0001273001-mRNA-1">
    <property type="protein sequence ID" value="OFLC_0001273001-mRNA-1"/>
    <property type="gene ID" value="OFLC_0001273001"/>
</dbReference>
<protein>
    <submittedName>
        <fullName evidence="1 3">Uncharacterized protein</fullName>
    </submittedName>
</protein>
<sequence>MPIAACSQGESAYMIGLSQLNKEIGINLELGTAVSTETKVVHNSNSLEIPQPSEVEVKSNVSLMLKEEEQGEEILALPSPRTLNDMMSKIQSKLKF</sequence>
<evidence type="ECO:0000313" key="3">
    <source>
        <dbReference type="WBParaSite" id="OFLC_0001273001-mRNA-1"/>
    </source>
</evidence>
<reference evidence="1 2" key="2">
    <citation type="submission" date="2018-11" db="EMBL/GenBank/DDBJ databases">
        <authorList>
            <consortium name="Pathogen Informatics"/>
        </authorList>
    </citation>
    <scope>NUCLEOTIDE SEQUENCE [LARGE SCALE GENOMIC DNA]</scope>
</reference>
<keyword evidence="2" id="KW-1185">Reference proteome</keyword>
<dbReference type="AlphaFoldDB" id="A0A183HZ17"/>
<accession>A0A183HZ17</accession>
<dbReference type="Proteomes" id="UP000267606">
    <property type="component" value="Unassembled WGS sequence"/>
</dbReference>
<reference evidence="3" key="1">
    <citation type="submission" date="2016-06" db="UniProtKB">
        <authorList>
            <consortium name="WormBaseParasite"/>
        </authorList>
    </citation>
    <scope>IDENTIFICATION</scope>
</reference>
<dbReference type="EMBL" id="UZAJ01039916">
    <property type="protein sequence ID" value="VDP12017.1"/>
    <property type="molecule type" value="Genomic_DNA"/>
</dbReference>
<proteinExistence type="predicted"/>
<gene>
    <name evidence="1" type="ORF">OFLC_LOCUS12729</name>
</gene>
<organism evidence="3">
    <name type="scientific">Onchocerca flexuosa</name>
    <dbReference type="NCBI Taxonomy" id="387005"/>
    <lineage>
        <taxon>Eukaryota</taxon>
        <taxon>Metazoa</taxon>
        <taxon>Ecdysozoa</taxon>
        <taxon>Nematoda</taxon>
        <taxon>Chromadorea</taxon>
        <taxon>Rhabditida</taxon>
        <taxon>Spirurina</taxon>
        <taxon>Spiruromorpha</taxon>
        <taxon>Filarioidea</taxon>
        <taxon>Onchocercidae</taxon>
        <taxon>Onchocerca</taxon>
    </lineage>
</organism>
<evidence type="ECO:0000313" key="1">
    <source>
        <dbReference type="EMBL" id="VDP12017.1"/>
    </source>
</evidence>